<dbReference type="Pfam" id="PF19864">
    <property type="entry name" value="Radical_SAM_N2"/>
    <property type="match status" value="1"/>
</dbReference>
<feature type="domain" description="Radical SAM core" evidence="1">
    <location>
        <begin position="261"/>
        <end position="358"/>
    </location>
</feature>
<name>X0SRD5_9ZZZZ</name>
<dbReference type="SFLD" id="SFLDS00029">
    <property type="entry name" value="Radical_SAM"/>
    <property type="match status" value="1"/>
</dbReference>
<dbReference type="PANTHER" id="PTHR42731:SF1">
    <property type="entry name" value="RADICAL SAM DOMAIN PROTEIN"/>
    <property type="match status" value="1"/>
</dbReference>
<dbReference type="AlphaFoldDB" id="X0SRD5"/>
<proteinExistence type="predicted"/>
<feature type="non-terminal residue" evidence="3">
    <location>
        <position position="359"/>
    </location>
</feature>
<evidence type="ECO:0008006" key="4">
    <source>
        <dbReference type="Google" id="ProtNLM"/>
    </source>
</evidence>
<sequence>MDIFDQPWFSKIVRPSRYLGGEINSIKKDPRQVEVSIALAFPDVYEIGMSHSGLKILYRILNAQNWLAGERVFAPWVDLETELRTRNIPLTSLESGRPLSEFDIVGFSLQHELCYTNILSMLDLAHVPFLSEQRGPDDPLIIAGGPACFNPEPVAKIFDAMVIGDGEEAALSICRTVREWKRDATKSKGELLRELSKIGGVYIPSFFEVQYDAQGLIRSVKGLEKGYAAVEKAIVPDLNSYPFPSQQIVPFTELVHDRFTIEIARGCSRGCRFCQAGMIYRPVRERHPLEILRAAECGLNETGFEDLSLLSLSSGDYSCVIPLLEELMARVADRHVAVSFSSLRMDSAVSELMKEIKKV</sequence>
<dbReference type="GO" id="GO:0003824">
    <property type="term" value="F:catalytic activity"/>
    <property type="evidence" value="ECO:0007669"/>
    <property type="project" value="InterPro"/>
</dbReference>
<dbReference type="EMBL" id="BARS01000462">
    <property type="protein sequence ID" value="GAF77706.1"/>
    <property type="molecule type" value="Genomic_DNA"/>
</dbReference>
<protein>
    <recommendedName>
        <fullName evidence="4">Radical SAM core domain-containing protein</fullName>
    </recommendedName>
</protein>
<dbReference type="Gene3D" id="3.40.50.280">
    <property type="entry name" value="Cobalamin-binding domain"/>
    <property type="match status" value="1"/>
</dbReference>
<organism evidence="3">
    <name type="scientific">marine sediment metagenome</name>
    <dbReference type="NCBI Taxonomy" id="412755"/>
    <lineage>
        <taxon>unclassified sequences</taxon>
        <taxon>metagenomes</taxon>
        <taxon>ecological metagenomes</taxon>
    </lineage>
</organism>
<evidence type="ECO:0000259" key="1">
    <source>
        <dbReference type="Pfam" id="PF04055"/>
    </source>
</evidence>
<evidence type="ECO:0000313" key="3">
    <source>
        <dbReference type="EMBL" id="GAF77706.1"/>
    </source>
</evidence>
<dbReference type="PANTHER" id="PTHR42731">
    <property type="entry name" value="SLL1084 PROTEIN"/>
    <property type="match status" value="1"/>
</dbReference>
<reference evidence="3" key="1">
    <citation type="journal article" date="2014" name="Front. Microbiol.">
        <title>High frequency of phylogenetically diverse reductive dehalogenase-homologous genes in deep subseafloor sedimentary metagenomes.</title>
        <authorList>
            <person name="Kawai M."/>
            <person name="Futagami T."/>
            <person name="Toyoda A."/>
            <person name="Takaki Y."/>
            <person name="Nishi S."/>
            <person name="Hori S."/>
            <person name="Arai W."/>
            <person name="Tsubouchi T."/>
            <person name="Morono Y."/>
            <person name="Uchiyama I."/>
            <person name="Ito T."/>
            <person name="Fujiyama A."/>
            <person name="Inagaki F."/>
            <person name="Takami H."/>
        </authorList>
    </citation>
    <scope>NUCLEOTIDE SEQUENCE</scope>
    <source>
        <strain evidence="3">Expedition CK06-06</strain>
    </source>
</reference>
<evidence type="ECO:0000259" key="2">
    <source>
        <dbReference type="Pfam" id="PF19864"/>
    </source>
</evidence>
<dbReference type="InterPro" id="IPR045784">
    <property type="entry name" value="Radical_SAM_N2"/>
</dbReference>
<accession>X0SRD5</accession>
<dbReference type="Gene3D" id="3.30.750.210">
    <property type="match status" value="1"/>
</dbReference>
<feature type="domain" description="Radical SAM" evidence="2">
    <location>
        <begin position="53"/>
        <end position="204"/>
    </location>
</feature>
<dbReference type="InterPro" id="IPR007197">
    <property type="entry name" value="rSAM"/>
</dbReference>
<gene>
    <name evidence="3" type="ORF">S01H1_01125</name>
</gene>
<dbReference type="InterPro" id="IPR058240">
    <property type="entry name" value="rSAM_sf"/>
</dbReference>
<dbReference type="SUPFAM" id="SSF102114">
    <property type="entry name" value="Radical SAM enzymes"/>
    <property type="match status" value="1"/>
</dbReference>
<dbReference type="SFLD" id="SFLDG01082">
    <property type="entry name" value="B12-binding_domain_containing"/>
    <property type="match status" value="1"/>
</dbReference>
<dbReference type="GO" id="GO:0051536">
    <property type="term" value="F:iron-sulfur cluster binding"/>
    <property type="evidence" value="ECO:0007669"/>
    <property type="project" value="InterPro"/>
</dbReference>
<comment type="caution">
    <text evidence="3">The sequence shown here is derived from an EMBL/GenBank/DDBJ whole genome shotgun (WGS) entry which is preliminary data.</text>
</comment>
<dbReference type="Pfam" id="PF04055">
    <property type="entry name" value="Radical_SAM"/>
    <property type="match status" value="1"/>
</dbReference>